<keyword evidence="2" id="KW-1185">Reference proteome</keyword>
<proteinExistence type="predicted"/>
<dbReference type="EMBL" id="CM007902">
    <property type="protein sequence ID" value="OTG02183.1"/>
    <property type="molecule type" value="Genomic_DNA"/>
</dbReference>
<sequence length="61" mass="7010">MIVKMSKKNIFCCAQQLILKRPDHMLVDSYRLFIECDRVQVPVVGDSGFANGIFNCEFLEV</sequence>
<organism evidence="1 2">
    <name type="scientific">Helianthus annuus</name>
    <name type="common">Common sunflower</name>
    <dbReference type="NCBI Taxonomy" id="4232"/>
    <lineage>
        <taxon>Eukaryota</taxon>
        <taxon>Viridiplantae</taxon>
        <taxon>Streptophyta</taxon>
        <taxon>Embryophyta</taxon>
        <taxon>Tracheophyta</taxon>
        <taxon>Spermatophyta</taxon>
        <taxon>Magnoliopsida</taxon>
        <taxon>eudicotyledons</taxon>
        <taxon>Gunneridae</taxon>
        <taxon>Pentapetalae</taxon>
        <taxon>asterids</taxon>
        <taxon>campanulids</taxon>
        <taxon>Asterales</taxon>
        <taxon>Asteraceae</taxon>
        <taxon>Asteroideae</taxon>
        <taxon>Heliantheae alliance</taxon>
        <taxon>Heliantheae</taxon>
        <taxon>Helianthus</taxon>
    </lineage>
</organism>
<reference evidence="2" key="1">
    <citation type="journal article" date="2017" name="Nature">
        <title>The sunflower genome provides insights into oil metabolism, flowering and Asterid evolution.</title>
        <authorList>
            <person name="Badouin H."/>
            <person name="Gouzy J."/>
            <person name="Grassa C.J."/>
            <person name="Murat F."/>
            <person name="Staton S.E."/>
            <person name="Cottret L."/>
            <person name="Lelandais-Briere C."/>
            <person name="Owens G.L."/>
            <person name="Carrere S."/>
            <person name="Mayjonade B."/>
            <person name="Legrand L."/>
            <person name="Gill N."/>
            <person name="Kane N.C."/>
            <person name="Bowers J.E."/>
            <person name="Hubner S."/>
            <person name="Bellec A."/>
            <person name="Berard A."/>
            <person name="Berges H."/>
            <person name="Blanchet N."/>
            <person name="Boniface M.C."/>
            <person name="Brunel D."/>
            <person name="Catrice O."/>
            <person name="Chaidir N."/>
            <person name="Claudel C."/>
            <person name="Donnadieu C."/>
            <person name="Faraut T."/>
            <person name="Fievet G."/>
            <person name="Helmstetter N."/>
            <person name="King M."/>
            <person name="Knapp S.J."/>
            <person name="Lai Z."/>
            <person name="Le Paslier M.C."/>
            <person name="Lippi Y."/>
            <person name="Lorenzon L."/>
            <person name="Mandel J.R."/>
            <person name="Marage G."/>
            <person name="Marchand G."/>
            <person name="Marquand E."/>
            <person name="Bret-Mestries E."/>
            <person name="Morien E."/>
            <person name="Nambeesan S."/>
            <person name="Nguyen T."/>
            <person name="Pegot-Espagnet P."/>
            <person name="Pouilly N."/>
            <person name="Raftis F."/>
            <person name="Sallet E."/>
            <person name="Schiex T."/>
            <person name="Thomas J."/>
            <person name="Vandecasteele C."/>
            <person name="Vares D."/>
            <person name="Vear F."/>
            <person name="Vautrin S."/>
            <person name="Crespi M."/>
            <person name="Mangin B."/>
            <person name="Burke J.M."/>
            <person name="Salse J."/>
            <person name="Munos S."/>
            <person name="Vincourt P."/>
            <person name="Rieseberg L.H."/>
            <person name="Langlade N.B."/>
        </authorList>
    </citation>
    <scope>NUCLEOTIDE SEQUENCE [LARGE SCALE GENOMIC DNA]</scope>
    <source>
        <strain evidence="2">cv. SF193</strain>
    </source>
</reference>
<protein>
    <submittedName>
        <fullName evidence="1">Uncharacterized protein</fullName>
    </submittedName>
</protein>
<dbReference type="AlphaFoldDB" id="A0A251SUH0"/>
<name>A0A251SUH0_HELAN</name>
<accession>A0A251SUH0</accession>
<dbReference type="Proteomes" id="UP000215914">
    <property type="component" value="Chromosome 13"/>
</dbReference>
<dbReference type="InParanoid" id="A0A251SUH0"/>
<gene>
    <name evidence="1" type="ORF">HannXRQ_Chr13g0410201</name>
</gene>
<evidence type="ECO:0000313" key="1">
    <source>
        <dbReference type="EMBL" id="OTG02183.1"/>
    </source>
</evidence>
<evidence type="ECO:0000313" key="2">
    <source>
        <dbReference type="Proteomes" id="UP000215914"/>
    </source>
</evidence>